<name>A0ABD3ACG2_9GENT</name>
<evidence type="ECO:0000313" key="1">
    <source>
        <dbReference type="EMBL" id="KAL3528182.1"/>
    </source>
</evidence>
<protein>
    <submittedName>
        <fullName evidence="1">Uncharacterized protein</fullName>
    </submittedName>
</protein>
<gene>
    <name evidence="1" type="ORF">ACH5RR_012838</name>
</gene>
<dbReference type="EMBL" id="JBJUIK010000005">
    <property type="protein sequence ID" value="KAL3528182.1"/>
    <property type="molecule type" value="Genomic_DNA"/>
</dbReference>
<reference evidence="1 2" key="1">
    <citation type="submission" date="2024-11" db="EMBL/GenBank/DDBJ databases">
        <title>A near-complete genome assembly of Cinchona calisaya.</title>
        <authorList>
            <person name="Lian D.C."/>
            <person name="Zhao X.W."/>
            <person name="Wei L."/>
        </authorList>
    </citation>
    <scope>NUCLEOTIDE SEQUENCE [LARGE SCALE GENOMIC DNA]</scope>
    <source>
        <tissue evidence="1">Nenye</tissue>
    </source>
</reference>
<sequence>MVLLLFPGMMASTSSTAFASFLYSVIIDATLFLFREEIDIDATALLVGKVIGVVNVELRKKKTGKLIARGRQTMYMAVPSKL</sequence>
<dbReference type="AlphaFoldDB" id="A0ABD3ACG2"/>
<dbReference type="Proteomes" id="UP001630127">
    <property type="component" value="Unassembled WGS sequence"/>
</dbReference>
<dbReference type="Gene3D" id="3.10.129.10">
    <property type="entry name" value="Hotdog Thioesterase"/>
    <property type="match status" value="1"/>
</dbReference>
<proteinExistence type="predicted"/>
<organism evidence="1 2">
    <name type="scientific">Cinchona calisaya</name>
    <dbReference type="NCBI Taxonomy" id="153742"/>
    <lineage>
        <taxon>Eukaryota</taxon>
        <taxon>Viridiplantae</taxon>
        <taxon>Streptophyta</taxon>
        <taxon>Embryophyta</taxon>
        <taxon>Tracheophyta</taxon>
        <taxon>Spermatophyta</taxon>
        <taxon>Magnoliopsida</taxon>
        <taxon>eudicotyledons</taxon>
        <taxon>Gunneridae</taxon>
        <taxon>Pentapetalae</taxon>
        <taxon>asterids</taxon>
        <taxon>lamiids</taxon>
        <taxon>Gentianales</taxon>
        <taxon>Rubiaceae</taxon>
        <taxon>Cinchonoideae</taxon>
        <taxon>Cinchoneae</taxon>
        <taxon>Cinchona</taxon>
    </lineage>
</organism>
<accession>A0ABD3ACG2</accession>
<comment type="caution">
    <text evidence="1">The sequence shown here is derived from an EMBL/GenBank/DDBJ whole genome shotgun (WGS) entry which is preliminary data.</text>
</comment>
<keyword evidence="2" id="KW-1185">Reference proteome</keyword>
<evidence type="ECO:0000313" key="2">
    <source>
        <dbReference type="Proteomes" id="UP001630127"/>
    </source>
</evidence>